<protein>
    <submittedName>
        <fullName evidence="7">DUF423 domain-containing protein</fullName>
    </submittedName>
</protein>
<comment type="similarity">
    <text evidence="2">Belongs to the UPF0382 family.</text>
</comment>
<dbReference type="AlphaFoldDB" id="A0A9E2W633"/>
<proteinExistence type="inferred from homology"/>
<evidence type="ECO:0000256" key="1">
    <source>
        <dbReference type="ARBA" id="ARBA00004141"/>
    </source>
</evidence>
<dbReference type="EMBL" id="JAHSPG010000015">
    <property type="protein sequence ID" value="MBV4359614.1"/>
    <property type="molecule type" value="Genomic_DNA"/>
</dbReference>
<name>A0A9E2W633_9BACT</name>
<evidence type="ECO:0000313" key="8">
    <source>
        <dbReference type="Proteomes" id="UP000812270"/>
    </source>
</evidence>
<evidence type="ECO:0000256" key="6">
    <source>
        <dbReference type="SAM" id="Phobius"/>
    </source>
</evidence>
<reference evidence="7" key="1">
    <citation type="submission" date="2021-06" db="EMBL/GenBank/DDBJ databases">
        <authorList>
            <person name="Huq M.A."/>
        </authorList>
    </citation>
    <scope>NUCLEOTIDE SEQUENCE</scope>
    <source>
        <strain evidence="7">MAH-26</strain>
    </source>
</reference>
<accession>A0A9E2W633</accession>
<sequence length="129" mass="13743">MNKKILLTAAILGALSVALGAFGAHGLKQLVPPESVATFETGVRYQFYHTFALLFVGILFEKFASKQLGLAASFFITGIILFSGSLYLLTALKATNTVGLSGIGIVTPIGGVFLILGWVMLFFALRKTN</sequence>
<keyword evidence="5 6" id="KW-0472">Membrane</keyword>
<gene>
    <name evidence="7" type="ORF">KTO63_20755</name>
</gene>
<dbReference type="GO" id="GO:0005886">
    <property type="term" value="C:plasma membrane"/>
    <property type="evidence" value="ECO:0007669"/>
    <property type="project" value="TreeGrafter"/>
</dbReference>
<comment type="caution">
    <text evidence="7">The sequence shown here is derived from an EMBL/GenBank/DDBJ whole genome shotgun (WGS) entry which is preliminary data.</text>
</comment>
<dbReference type="InterPro" id="IPR006696">
    <property type="entry name" value="DUF423"/>
</dbReference>
<evidence type="ECO:0000256" key="2">
    <source>
        <dbReference type="ARBA" id="ARBA00009694"/>
    </source>
</evidence>
<feature type="transmembrane region" description="Helical" evidence="6">
    <location>
        <begin position="101"/>
        <end position="125"/>
    </location>
</feature>
<evidence type="ECO:0000256" key="3">
    <source>
        <dbReference type="ARBA" id="ARBA00022692"/>
    </source>
</evidence>
<dbReference type="RefSeq" id="WP_217793870.1">
    <property type="nucleotide sequence ID" value="NZ_JAHSPG010000015.1"/>
</dbReference>
<feature type="transmembrane region" description="Helical" evidence="6">
    <location>
        <begin position="44"/>
        <end position="61"/>
    </location>
</feature>
<dbReference type="Proteomes" id="UP000812270">
    <property type="component" value="Unassembled WGS sequence"/>
</dbReference>
<dbReference type="PANTHER" id="PTHR43461">
    <property type="entry name" value="TRANSMEMBRANE PROTEIN 256"/>
    <property type="match status" value="1"/>
</dbReference>
<dbReference type="Pfam" id="PF04241">
    <property type="entry name" value="DUF423"/>
    <property type="match status" value="1"/>
</dbReference>
<dbReference type="PANTHER" id="PTHR43461:SF1">
    <property type="entry name" value="TRANSMEMBRANE PROTEIN 256"/>
    <property type="match status" value="1"/>
</dbReference>
<evidence type="ECO:0000313" key="7">
    <source>
        <dbReference type="EMBL" id="MBV4359614.1"/>
    </source>
</evidence>
<evidence type="ECO:0000256" key="5">
    <source>
        <dbReference type="ARBA" id="ARBA00023136"/>
    </source>
</evidence>
<comment type="subcellular location">
    <subcellularLocation>
        <location evidence="1">Membrane</location>
        <topology evidence="1">Multi-pass membrane protein</topology>
    </subcellularLocation>
</comment>
<keyword evidence="8" id="KW-1185">Reference proteome</keyword>
<evidence type="ECO:0000256" key="4">
    <source>
        <dbReference type="ARBA" id="ARBA00022989"/>
    </source>
</evidence>
<keyword evidence="3 6" id="KW-0812">Transmembrane</keyword>
<organism evidence="7 8">
    <name type="scientific">Pinibacter aurantiacus</name>
    <dbReference type="NCBI Taxonomy" id="2851599"/>
    <lineage>
        <taxon>Bacteria</taxon>
        <taxon>Pseudomonadati</taxon>
        <taxon>Bacteroidota</taxon>
        <taxon>Chitinophagia</taxon>
        <taxon>Chitinophagales</taxon>
        <taxon>Chitinophagaceae</taxon>
        <taxon>Pinibacter</taxon>
    </lineage>
</organism>
<feature type="transmembrane region" description="Helical" evidence="6">
    <location>
        <begin position="68"/>
        <end position="89"/>
    </location>
</feature>
<keyword evidence="4 6" id="KW-1133">Transmembrane helix</keyword>